<keyword evidence="5" id="KW-0732">Signal</keyword>
<evidence type="ECO:0000259" key="6">
    <source>
        <dbReference type="Pfam" id="PF06441"/>
    </source>
</evidence>
<dbReference type="Gene3D" id="3.40.50.1820">
    <property type="entry name" value="alpha/beta hydrolase"/>
    <property type="match status" value="1"/>
</dbReference>
<feature type="signal peptide" evidence="5">
    <location>
        <begin position="1"/>
        <end position="24"/>
    </location>
</feature>
<dbReference type="PIRSF" id="PIRSF001112">
    <property type="entry name" value="Epoxide_hydrolase"/>
    <property type="match status" value="1"/>
</dbReference>
<evidence type="ECO:0000256" key="2">
    <source>
        <dbReference type="ARBA" id="ARBA00022797"/>
    </source>
</evidence>
<dbReference type="GO" id="GO:0097176">
    <property type="term" value="P:epoxide metabolic process"/>
    <property type="evidence" value="ECO:0007669"/>
    <property type="project" value="TreeGrafter"/>
</dbReference>
<dbReference type="OrthoDB" id="7130006at2759"/>
<dbReference type="PANTHER" id="PTHR21661">
    <property type="entry name" value="EPOXIDE HYDROLASE 1-RELATED"/>
    <property type="match status" value="1"/>
</dbReference>
<evidence type="ECO:0000313" key="7">
    <source>
        <dbReference type="EMBL" id="KAG0652322.1"/>
    </source>
</evidence>
<dbReference type="InterPro" id="IPR010497">
    <property type="entry name" value="Epoxide_hydro_N"/>
</dbReference>
<feature type="active site" description="Proton donor" evidence="4">
    <location>
        <position position="338"/>
    </location>
</feature>
<dbReference type="Proteomes" id="UP000785200">
    <property type="component" value="Unassembled WGS sequence"/>
</dbReference>
<dbReference type="InterPro" id="IPR000639">
    <property type="entry name" value="Epox_hydrolase-like"/>
</dbReference>
<keyword evidence="3 7" id="KW-0378">Hydrolase</keyword>
<comment type="similarity">
    <text evidence="1">Belongs to the peptidase S33 family.</text>
</comment>
<dbReference type="InterPro" id="IPR029058">
    <property type="entry name" value="AB_hydrolase_fold"/>
</dbReference>
<accession>A0A9P6VQH8</accession>
<dbReference type="Pfam" id="PF06441">
    <property type="entry name" value="EHN"/>
    <property type="match status" value="1"/>
</dbReference>
<proteinExistence type="inferred from homology"/>
<comment type="caution">
    <text evidence="7">The sequence shown here is derived from an EMBL/GenBank/DDBJ whole genome shotgun (WGS) entry which is preliminary data.</text>
</comment>
<keyword evidence="8" id="KW-1185">Reference proteome</keyword>
<sequence>MHSSSIRFLLLAFLGAALVDEAVGGKSFNLKPFTVDLCDSVPRMLKQIQNTALPSSPEYAGVGSSFGIDLGVLKNLQSEWLTDFDWQKEQYSLNQLNHYTAEIEGLTIHFIHERSKDPNAIPLILNHGWPGSFLEFLPVLDQLTQKASTSAGKTVSFDVIIPSLPGFTFSTAPPANWTYSDTARVFNTLMTEVLGYKTYATSGTDLGAAITYAMYDQFNTTARAGHFVFLPFFPLDFAQLAAANISLSPLETIEEENFVQWNTVGNGYFIEHTTKPNTIGLALYDSPIGQLSWIAEKFISWSDPRAGTPPSVLNQNEILLSVSLYYLTRSIVSGMYTYAQNANGFATDYVKAQTDAPMIFSAFKYNIAFWPAEMVEKVGNLKLYSNHDFGGHFPGLDNPTALLKDLREIATYWVD</sequence>
<protein>
    <submittedName>
        <fullName evidence="7">Epoxide hydrolase</fullName>
    </submittedName>
</protein>
<name>A0A9P6VQH8_9HELO</name>
<dbReference type="SUPFAM" id="SSF53474">
    <property type="entry name" value="alpha/beta-Hydrolases"/>
    <property type="match status" value="1"/>
</dbReference>
<gene>
    <name evidence="7" type="ORF">D0Z07_1350</name>
</gene>
<evidence type="ECO:0000256" key="3">
    <source>
        <dbReference type="ARBA" id="ARBA00022801"/>
    </source>
</evidence>
<dbReference type="PRINTS" id="PR00412">
    <property type="entry name" value="EPOXHYDRLASE"/>
</dbReference>
<evidence type="ECO:0000256" key="4">
    <source>
        <dbReference type="PIRSR" id="PIRSR001112-1"/>
    </source>
</evidence>
<dbReference type="GO" id="GO:0004301">
    <property type="term" value="F:epoxide hydrolase activity"/>
    <property type="evidence" value="ECO:0007669"/>
    <property type="project" value="TreeGrafter"/>
</dbReference>
<keyword evidence="2" id="KW-0058">Aromatic hydrocarbons catabolism</keyword>
<dbReference type="AlphaFoldDB" id="A0A9P6VQH8"/>
<dbReference type="EMBL" id="VNKQ01000003">
    <property type="protein sequence ID" value="KAG0652322.1"/>
    <property type="molecule type" value="Genomic_DNA"/>
</dbReference>
<feature type="domain" description="Epoxide hydrolase N-terminal" evidence="6">
    <location>
        <begin position="31"/>
        <end position="136"/>
    </location>
</feature>
<dbReference type="PANTHER" id="PTHR21661:SF35">
    <property type="entry name" value="EPOXIDE HYDROLASE"/>
    <property type="match status" value="1"/>
</dbReference>
<evidence type="ECO:0000313" key="8">
    <source>
        <dbReference type="Proteomes" id="UP000785200"/>
    </source>
</evidence>
<feature type="active site" description="Proton acceptor" evidence="4">
    <location>
        <position position="392"/>
    </location>
</feature>
<evidence type="ECO:0000256" key="1">
    <source>
        <dbReference type="ARBA" id="ARBA00010088"/>
    </source>
</evidence>
<organism evidence="7 8">
    <name type="scientific">Hyphodiscus hymeniophilus</name>
    <dbReference type="NCBI Taxonomy" id="353542"/>
    <lineage>
        <taxon>Eukaryota</taxon>
        <taxon>Fungi</taxon>
        <taxon>Dikarya</taxon>
        <taxon>Ascomycota</taxon>
        <taxon>Pezizomycotina</taxon>
        <taxon>Leotiomycetes</taxon>
        <taxon>Helotiales</taxon>
        <taxon>Hyphodiscaceae</taxon>
        <taxon>Hyphodiscus</taxon>
    </lineage>
</organism>
<feature type="chain" id="PRO_5040496430" evidence="5">
    <location>
        <begin position="25"/>
        <end position="415"/>
    </location>
</feature>
<reference evidence="7" key="1">
    <citation type="submission" date="2019-07" db="EMBL/GenBank/DDBJ databases">
        <title>Hyphodiscus hymeniophilus genome sequencing and assembly.</title>
        <authorList>
            <person name="Kramer G."/>
            <person name="Nodwell J."/>
        </authorList>
    </citation>
    <scope>NUCLEOTIDE SEQUENCE</scope>
    <source>
        <strain evidence="7">ATCC 34498</strain>
    </source>
</reference>
<evidence type="ECO:0000256" key="5">
    <source>
        <dbReference type="SAM" id="SignalP"/>
    </source>
</evidence>
<feature type="active site" description="Nucleophile" evidence="4">
    <location>
        <position position="205"/>
    </location>
</feature>
<dbReference type="InterPro" id="IPR016292">
    <property type="entry name" value="Epoxide_hydrolase"/>
</dbReference>